<feature type="compositionally biased region" description="Basic and acidic residues" evidence="1">
    <location>
        <begin position="240"/>
        <end position="251"/>
    </location>
</feature>
<evidence type="ECO:0000256" key="1">
    <source>
        <dbReference type="SAM" id="MobiDB-lite"/>
    </source>
</evidence>
<keyword evidence="3" id="KW-1185">Reference proteome</keyword>
<name>A0A9P7ZKJ2_9HYPO</name>
<feature type="compositionally biased region" description="Low complexity" evidence="1">
    <location>
        <begin position="201"/>
        <end position="212"/>
    </location>
</feature>
<dbReference type="Proteomes" id="UP000887229">
    <property type="component" value="Unassembled WGS sequence"/>
</dbReference>
<organism evidence="2 3">
    <name type="scientific">Emericellopsis atlantica</name>
    <dbReference type="NCBI Taxonomy" id="2614577"/>
    <lineage>
        <taxon>Eukaryota</taxon>
        <taxon>Fungi</taxon>
        <taxon>Dikarya</taxon>
        <taxon>Ascomycota</taxon>
        <taxon>Pezizomycotina</taxon>
        <taxon>Sordariomycetes</taxon>
        <taxon>Hypocreomycetidae</taxon>
        <taxon>Hypocreales</taxon>
        <taxon>Bionectriaceae</taxon>
        <taxon>Emericellopsis</taxon>
    </lineage>
</organism>
<comment type="caution">
    <text evidence="2">The sequence shown here is derived from an EMBL/GenBank/DDBJ whole genome shotgun (WGS) entry which is preliminary data.</text>
</comment>
<feature type="region of interest" description="Disordered" evidence="1">
    <location>
        <begin position="1"/>
        <end position="84"/>
    </location>
</feature>
<dbReference type="InterPro" id="IPR022124">
    <property type="entry name" value="DUF3659"/>
</dbReference>
<feature type="compositionally biased region" description="Polar residues" evidence="1">
    <location>
        <begin position="270"/>
        <end position="280"/>
    </location>
</feature>
<reference evidence="2" key="1">
    <citation type="journal article" date="2021" name="IMA Fungus">
        <title>Genomic characterization of three marine fungi, including Emericellopsis atlantica sp. nov. with signatures of a generalist lifestyle and marine biomass degradation.</title>
        <authorList>
            <person name="Hagestad O.C."/>
            <person name="Hou L."/>
            <person name="Andersen J.H."/>
            <person name="Hansen E.H."/>
            <person name="Altermark B."/>
            <person name="Li C."/>
            <person name="Kuhnert E."/>
            <person name="Cox R.J."/>
            <person name="Crous P.W."/>
            <person name="Spatafora J.W."/>
            <person name="Lail K."/>
            <person name="Amirebrahimi M."/>
            <person name="Lipzen A."/>
            <person name="Pangilinan J."/>
            <person name="Andreopoulos W."/>
            <person name="Hayes R.D."/>
            <person name="Ng V."/>
            <person name="Grigoriev I.V."/>
            <person name="Jackson S.A."/>
            <person name="Sutton T.D.S."/>
            <person name="Dobson A.D.W."/>
            <person name="Rama T."/>
        </authorList>
    </citation>
    <scope>NUCLEOTIDE SEQUENCE</scope>
    <source>
        <strain evidence="2">TS7</strain>
    </source>
</reference>
<gene>
    <name evidence="2" type="ORF">F5Z01DRAFT_656447</name>
</gene>
<dbReference type="AlphaFoldDB" id="A0A9P7ZKJ2"/>
<dbReference type="OrthoDB" id="3946749at2759"/>
<dbReference type="Pfam" id="PF12396">
    <property type="entry name" value="DUF3659"/>
    <property type="match status" value="1"/>
</dbReference>
<evidence type="ECO:0000313" key="2">
    <source>
        <dbReference type="EMBL" id="KAG9253690.1"/>
    </source>
</evidence>
<dbReference type="EMBL" id="MU251256">
    <property type="protein sequence ID" value="KAG9253690.1"/>
    <property type="molecule type" value="Genomic_DNA"/>
</dbReference>
<dbReference type="RefSeq" id="XP_046117614.1">
    <property type="nucleotide sequence ID" value="XM_046263581.1"/>
</dbReference>
<feature type="region of interest" description="Disordered" evidence="1">
    <location>
        <begin position="163"/>
        <end position="212"/>
    </location>
</feature>
<evidence type="ECO:0000313" key="3">
    <source>
        <dbReference type="Proteomes" id="UP000887229"/>
    </source>
</evidence>
<proteinExistence type="predicted"/>
<dbReference type="GeneID" id="70294484"/>
<sequence>MPEPEQQGSPGPGHSPPTHTTHTFDVPYKAGMSFTPTSADAEPRKPAHIDPIPRIALGDGSSPQAPSQSEQRRAQRRQTAGLAEGLEGKYVDEFGNVLDWDGTVKGRVEGDLPSMVGRPVSANGDVLAEGQVVGHVSENHDQPPLKELDGGLRVDDMGNIYSADGGIIGKLNEPPKKADEPQEQEQEKQPEADKKKPCGCSAPQPASAPRPSEIYLDVKSTFDGIQIILKIPTIFNQVKQEQHRQENKREASTSTSTSSEQGLADEQENEQASSNDTRGS</sequence>
<feature type="compositionally biased region" description="Basic and acidic residues" evidence="1">
    <location>
        <begin position="173"/>
        <end position="196"/>
    </location>
</feature>
<accession>A0A9P7ZKJ2</accession>
<feature type="region of interest" description="Disordered" evidence="1">
    <location>
        <begin position="238"/>
        <end position="280"/>
    </location>
</feature>
<evidence type="ECO:0008006" key="4">
    <source>
        <dbReference type="Google" id="ProtNLM"/>
    </source>
</evidence>
<protein>
    <recommendedName>
        <fullName evidence="4">LEA domain protein</fullName>
    </recommendedName>
</protein>